<dbReference type="SUPFAM" id="SSF52218">
    <property type="entry name" value="Flavoproteins"/>
    <property type="match status" value="1"/>
</dbReference>
<dbReference type="PANTHER" id="PTHR24960">
    <property type="entry name" value="PHOTOSYSTEM I IRON-SULFUR CENTER-RELATED"/>
    <property type="match status" value="1"/>
</dbReference>
<dbReference type="RefSeq" id="WP_338536716.1">
    <property type="nucleotide sequence ID" value="NZ_AP028654.1"/>
</dbReference>
<comment type="function">
    <text evidence="2">Ferredoxins are iron-sulfur proteins that transfer electrons in a wide variety of metabolic reactions.</text>
</comment>
<evidence type="ECO:0000256" key="6">
    <source>
        <dbReference type="ARBA" id="ARBA00023004"/>
    </source>
</evidence>
<dbReference type="Pfam" id="PF13237">
    <property type="entry name" value="Fer4_10"/>
    <property type="match status" value="1"/>
</dbReference>
<keyword evidence="7" id="KW-0411">Iron-sulfur</keyword>
<dbReference type="PROSITE" id="PS00198">
    <property type="entry name" value="4FE4S_FER_1"/>
    <property type="match status" value="2"/>
</dbReference>
<dbReference type="GO" id="GO:0046872">
    <property type="term" value="F:metal ion binding"/>
    <property type="evidence" value="ECO:0007669"/>
    <property type="project" value="UniProtKB-KW"/>
</dbReference>
<evidence type="ECO:0000256" key="5">
    <source>
        <dbReference type="ARBA" id="ARBA00022723"/>
    </source>
</evidence>
<dbReference type="PANTHER" id="PTHR24960:SF79">
    <property type="entry name" value="PHOTOSYSTEM I IRON-SULFUR CENTER"/>
    <property type="match status" value="1"/>
</dbReference>
<dbReference type="InterPro" id="IPR017896">
    <property type="entry name" value="4Fe4S_Fe-S-bd"/>
</dbReference>
<dbReference type="Gene3D" id="3.40.50.360">
    <property type="match status" value="1"/>
</dbReference>
<name>A0AAU9E3B1_9FIRM</name>
<dbReference type="InterPro" id="IPR047964">
    <property type="entry name" value="EFR1-like"/>
</dbReference>
<dbReference type="EMBL" id="AP028654">
    <property type="protein sequence ID" value="BEP28395.1"/>
    <property type="molecule type" value="Genomic_DNA"/>
</dbReference>
<organism evidence="9 10">
    <name type="scientific">Helicovermis profundi</name>
    <dbReference type="NCBI Taxonomy" id="3065157"/>
    <lineage>
        <taxon>Bacteria</taxon>
        <taxon>Bacillati</taxon>
        <taxon>Bacillota</taxon>
        <taxon>Clostridia</taxon>
        <taxon>Helicovermis</taxon>
    </lineage>
</organism>
<sequence>MKKVCMYYFTGSGNTLKVAKQMKSTFIDKGYECKLVNIAEKSNIEKESYDYIGLLFPVAIQSTFPLVWKFIYELPNVSNQKIFMVDTLQSFSGGIVGPLKKILIEKGYITVGAIEIKMSSSMERKSKKVQAGREKNIEALKTAASFVNDLIEEKTKWSRIPVISDAMRAISKKRYVWTKISKNISVVHDECILCGKCIRNCPVQAISDIKGKITINNEVCESCMKCVNNCPKNAFLIGDKKVYQNI</sequence>
<evidence type="ECO:0000256" key="3">
    <source>
        <dbReference type="ARBA" id="ARBA00013529"/>
    </source>
</evidence>
<keyword evidence="10" id="KW-1185">Reference proteome</keyword>
<evidence type="ECO:0000313" key="9">
    <source>
        <dbReference type="EMBL" id="BEP28395.1"/>
    </source>
</evidence>
<dbReference type="Gene3D" id="3.30.70.20">
    <property type="match status" value="1"/>
</dbReference>
<dbReference type="NCBIfam" id="NF038196">
    <property type="entry name" value="ferrodoxin_EFR1"/>
    <property type="match status" value="1"/>
</dbReference>
<gene>
    <name evidence="9" type="ORF">HLPR_07260</name>
</gene>
<dbReference type="InterPro" id="IPR017900">
    <property type="entry name" value="4Fe4S_Fe_S_CS"/>
</dbReference>
<dbReference type="Proteomes" id="UP001321786">
    <property type="component" value="Chromosome"/>
</dbReference>
<dbReference type="AlphaFoldDB" id="A0AAU9E3B1"/>
<dbReference type="InterPro" id="IPR029039">
    <property type="entry name" value="Flavoprotein-like_sf"/>
</dbReference>
<evidence type="ECO:0000313" key="10">
    <source>
        <dbReference type="Proteomes" id="UP001321786"/>
    </source>
</evidence>
<reference evidence="9 10" key="1">
    <citation type="submission" date="2023-08" db="EMBL/GenBank/DDBJ databases">
        <title>Helicovermis profunda gen. nov., sp. nov., a novel mesophilic, fermentative bacterium within the Bacillota from a deep-sea hydrothermal vent chimney.</title>
        <authorList>
            <person name="Miyazaki U."/>
            <person name="Mizutani D."/>
            <person name="Hashimoto Y."/>
            <person name="Tame A."/>
            <person name="Sawayama S."/>
            <person name="Miyazaki J."/>
            <person name="Takai K."/>
            <person name="Nakagawa S."/>
        </authorList>
    </citation>
    <scope>NUCLEOTIDE SEQUENCE [LARGE SCALE GENOMIC DNA]</scope>
    <source>
        <strain evidence="9 10">S502</strain>
    </source>
</reference>
<accession>A0AAU9E3B1</accession>
<keyword evidence="4" id="KW-0004">4Fe-4S</keyword>
<evidence type="ECO:0000259" key="8">
    <source>
        <dbReference type="PROSITE" id="PS51379"/>
    </source>
</evidence>
<dbReference type="InterPro" id="IPR050157">
    <property type="entry name" value="PSI_iron-sulfur_center"/>
</dbReference>
<dbReference type="KEGG" id="hprf:HLPR_07260"/>
<evidence type="ECO:0000256" key="4">
    <source>
        <dbReference type="ARBA" id="ARBA00022485"/>
    </source>
</evidence>
<dbReference type="GO" id="GO:0051539">
    <property type="term" value="F:4 iron, 4 sulfur cluster binding"/>
    <property type="evidence" value="ECO:0007669"/>
    <property type="project" value="UniProtKB-KW"/>
</dbReference>
<dbReference type="SUPFAM" id="SSF54862">
    <property type="entry name" value="4Fe-4S ferredoxins"/>
    <property type="match status" value="1"/>
</dbReference>
<evidence type="ECO:0000256" key="1">
    <source>
        <dbReference type="ARBA" id="ARBA00001966"/>
    </source>
</evidence>
<feature type="domain" description="4Fe-4S ferredoxin-type" evidence="8">
    <location>
        <begin position="213"/>
        <end position="240"/>
    </location>
</feature>
<keyword evidence="5" id="KW-0479">Metal-binding</keyword>
<evidence type="ECO:0000256" key="7">
    <source>
        <dbReference type="ARBA" id="ARBA00023014"/>
    </source>
</evidence>
<comment type="cofactor">
    <cofactor evidence="1">
        <name>[4Fe-4S] cluster</name>
        <dbReference type="ChEBI" id="CHEBI:49883"/>
    </cofactor>
</comment>
<evidence type="ECO:0000256" key="2">
    <source>
        <dbReference type="ARBA" id="ARBA00003532"/>
    </source>
</evidence>
<protein>
    <recommendedName>
        <fullName evidence="3">Ferredoxin</fullName>
    </recommendedName>
</protein>
<proteinExistence type="predicted"/>
<dbReference type="PROSITE" id="PS51379">
    <property type="entry name" value="4FE4S_FER_2"/>
    <property type="match status" value="2"/>
</dbReference>
<feature type="domain" description="4Fe-4S ferredoxin-type" evidence="8">
    <location>
        <begin position="182"/>
        <end position="212"/>
    </location>
</feature>
<keyword evidence="6" id="KW-0408">Iron</keyword>